<reference evidence="1" key="1">
    <citation type="submission" date="2023-10" db="EMBL/GenBank/DDBJ databases">
        <authorList>
            <person name="Rodriguez Cubillos JULIANA M."/>
            <person name="De Vega J."/>
        </authorList>
    </citation>
    <scope>NUCLEOTIDE SEQUENCE</scope>
</reference>
<dbReference type="Proteomes" id="UP001177021">
    <property type="component" value="Unassembled WGS sequence"/>
</dbReference>
<organism evidence="1 2">
    <name type="scientific">Trifolium pratense</name>
    <name type="common">Red clover</name>
    <dbReference type="NCBI Taxonomy" id="57577"/>
    <lineage>
        <taxon>Eukaryota</taxon>
        <taxon>Viridiplantae</taxon>
        <taxon>Streptophyta</taxon>
        <taxon>Embryophyta</taxon>
        <taxon>Tracheophyta</taxon>
        <taxon>Spermatophyta</taxon>
        <taxon>Magnoliopsida</taxon>
        <taxon>eudicotyledons</taxon>
        <taxon>Gunneridae</taxon>
        <taxon>Pentapetalae</taxon>
        <taxon>rosids</taxon>
        <taxon>fabids</taxon>
        <taxon>Fabales</taxon>
        <taxon>Fabaceae</taxon>
        <taxon>Papilionoideae</taxon>
        <taxon>50 kb inversion clade</taxon>
        <taxon>NPAAA clade</taxon>
        <taxon>Hologalegina</taxon>
        <taxon>IRL clade</taxon>
        <taxon>Trifolieae</taxon>
        <taxon>Trifolium</taxon>
    </lineage>
</organism>
<dbReference type="EMBL" id="CASHSV030000001">
    <property type="protein sequence ID" value="CAJ2632212.1"/>
    <property type="molecule type" value="Genomic_DNA"/>
</dbReference>
<sequence>MGWVWSDDDNNNSDDSQRNLSSGSDERCSTRKIVKSQCRTEEVEPGKFVRKCEKTEELLRSCAGKPVEVLQSNKEYTEEDITNEVLRGGSAIFGSSNSSSNGSSDHGVFDFPGLRSDIEVMERNLFGGLGRFFEAAEEMKNGFFDVVIANTPRIFDAETSSSSPMRRGIPIEEYGRQETRPKSKDAESVDTDFAALAKDV</sequence>
<accession>A0ACB0IJ97</accession>
<comment type="caution">
    <text evidence="1">The sequence shown here is derived from an EMBL/GenBank/DDBJ whole genome shotgun (WGS) entry which is preliminary data.</text>
</comment>
<proteinExistence type="predicted"/>
<keyword evidence="2" id="KW-1185">Reference proteome</keyword>
<gene>
    <name evidence="1" type="ORF">MILVUS5_LOCUS3562</name>
</gene>
<evidence type="ECO:0000313" key="1">
    <source>
        <dbReference type="EMBL" id="CAJ2632212.1"/>
    </source>
</evidence>
<name>A0ACB0IJ97_TRIPR</name>
<evidence type="ECO:0000313" key="2">
    <source>
        <dbReference type="Proteomes" id="UP001177021"/>
    </source>
</evidence>
<protein>
    <submittedName>
        <fullName evidence="1">Uncharacterized protein</fullName>
    </submittedName>
</protein>